<feature type="compositionally biased region" description="Basic and acidic residues" evidence="1">
    <location>
        <begin position="339"/>
        <end position="349"/>
    </location>
</feature>
<dbReference type="SUPFAM" id="SSF56112">
    <property type="entry name" value="Protein kinase-like (PK-like)"/>
    <property type="match status" value="1"/>
</dbReference>
<name>A0A1L9VIS8_ASPGL</name>
<dbReference type="InterPro" id="IPR011009">
    <property type="entry name" value="Kinase-like_dom_sf"/>
</dbReference>
<dbReference type="VEuPathDB" id="FungiDB:ASPGLDRAFT_66777"/>
<accession>A0A1L9VIS8</accession>
<dbReference type="STRING" id="1160497.A0A1L9VIS8"/>
<dbReference type="PANTHER" id="PTHR21310">
    <property type="entry name" value="AMINOGLYCOSIDE PHOSPHOTRANSFERASE-RELATED-RELATED"/>
    <property type="match status" value="1"/>
</dbReference>
<evidence type="ECO:0000256" key="1">
    <source>
        <dbReference type="SAM" id="MobiDB-lite"/>
    </source>
</evidence>
<keyword evidence="3" id="KW-1185">Reference proteome</keyword>
<dbReference type="PANTHER" id="PTHR21310:SF37">
    <property type="entry name" value="AMINOGLYCOSIDE PHOSPHOTRANSFERASE DOMAIN-CONTAINING PROTEIN"/>
    <property type="match status" value="1"/>
</dbReference>
<organism evidence="2 3">
    <name type="scientific">Aspergillus glaucus CBS 516.65</name>
    <dbReference type="NCBI Taxonomy" id="1160497"/>
    <lineage>
        <taxon>Eukaryota</taxon>
        <taxon>Fungi</taxon>
        <taxon>Dikarya</taxon>
        <taxon>Ascomycota</taxon>
        <taxon>Pezizomycotina</taxon>
        <taxon>Eurotiomycetes</taxon>
        <taxon>Eurotiomycetidae</taxon>
        <taxon>Eurotiales</taxon>
        <taxon>Aspergillaceae</taxon>
        <taxon>Aspergillus</taxon>
        <taxon>Aspergillus subgen. Aspergillus</taxon>
    </lineage>
</organism>
<evidence type="ECO:0000313" key="2">
    <source>
        <dbReference type="EMBL" id="OJJ83831.1"/>
    </source>
</evidence>
<gene>
    <name evidence="2" type="ORF">ASPGLDRAFT_66777</name>
</gene>
<dbReference type="Proteomes" id="UP000184300">
    <property type="component" value="Unassembled WGS sequence"/>
</dbReference>
<feature type="region of interest" description="Disordered" evidence="1">
    <location>
        <begin position="326"/>
        <end position="349"/>
    </location>
</feature>
<evidence type="ECO:0008006" key="4">
    <source>
        <dbReference type="Google" id="ProtNLM"/>
    </source>
</evidence>
<dbReference type="GeneID" id="34465320"/>
<evidence type="ECO:0000313" key="3">
    <source>
        <dbReference type="Proteomes" id="UP000184300"/>
    </source>
</evidence>
<reference evidence="3" key="1">
    <citation type="journal article" date="2017" name="Genome Biol.">
        <title>Comparative genomics reveals high biological diversity and specific adaptations in the industrially and medically important fungal genus Aspergillus.</title>
        <authorList>
            <person name="de Vries R.P."/>
            <person name="Riley R."/>
            <person name="Wiebenga A."/>
            <person name="Aguilar-Osorio G."/>
            <person name="Amillis S."/>
            <person name="Uchima C.A."/>
            <person name="Anderluh G."/>
            <person name="Asadollahi M."/>
            <person name="Askin M."/>
            <person name="Barry K."/>
            <person name="Battaglia E."/>
            <person name="Bayram O."/>
            <person name="Benocci T."/>
            <person name="Braus-Stromeyer S.A."/>
            <person name="Caldana C."/>
            <person name="Canovas D."/>
            <person name="Cerqueira G.C."/>
            <person name="Chen F."/>
            <person name="Chen W."/>
            <person name="Choi C."/>
            <person name="Clum A."/>
            <person name="Dos Santos R.A."/>
            <person name="Damasio A.R."/>
            <person name="Diallinas G."/>
            <person name="Emri T."/>
            <person name="Fekete E."/>
            <person name="Flipphi M."/>
            <person name="Freyberg S."/>
            <person name="Gallo A."/>
            <person name="Gournas C."/>
            <person name="Habgood R."/>
            <person name="Hainaut M."/>
            <person name="Harispe M.L."/>
            <person name="Henrissat B."/>
            <person name="Hilden K.S."/>
            <person name="Hope R."/>
            <person name="Hossain A."/>
            <person name="Karabika E."/>
            <person name="Karaffa L."/>
            <person name="Karanyi Z."/>
            <person name="Krasevec N."/>
            <person name="Kuo A."/>
            <person name="Kusch H."/>
            <person name="LaButti K."/>
            <person name="Lagendijk E.L."/>
            <person name="Lapidus A."/>
            <person name="Levasseur A."/>
            <person name="Lindquist E."/>
            <person name="Lipzen A."/>
            <person name="Logrieco A.F."/>
            <person name="MacCabe A."/>
            <person name="Maekelae M.R."/>
            <person name="Malavazi I."/>
            <person name="Melin P."/>
            <person name="Meyer V."/>
            <person name="Mielnichuk N."/>
            <person name="Miskei M."/>
            <person name="Molnar A.P."/>
            <person name="Mule G."/>
            <person name="Ngan C.Y."/>
            <person name="Orejas M."/>
            <person name="Orosz E."/>
            <person name="Ouedraogo J.P."/>
            <person name="Overkamp K.M."/>
            <person name="Park H.-S."/>
            <person name="Perrone G."/>
            <person name="Piumi F."/>
            <person name="Punt P.J."/>
            <person name="Ram A.F."/>
            <person name="Ramon A."/>
            <person name="Rauscher S."/>
            <person name="Record E."/>
            <person name="Riano-Pachon D.M."/>
            <person name="Robert V."/>
            <person name="Roehrig J."/>
            <person name="Ruller R."/>
            <person name="Salamov A."/>
            <person name="Salih N.S."/>
            <person name="Samson R.A."/>
            <person name="Sandor E."/>
            <person name="Sanguinetti M."/>
            <person name="Schuetze T."/>
            <person name="Sepcic K."/>
            <person name="Shelest E."/>
            <person name="Sherlock G."/>
            <person name="Sophianopoulou V."/>
            <person name="Squina F.M."/>
            <person name="Sun H."/>
            <person name="Susca A."/>
            <person name="Todd R.B."/>
            <person name="Tsang A."/>
            <person name="Unkles S.E."/>
            <person name="van de Wiele N."/>
            <person name="van Rossen-Uffink D."/>
            <person name="Oliveira J.V."/>
            <person name="Vesth T.C."/>
            <person name="Visser J."/>
            <person name="Yu J.-H."/>
            <person name="Zhou M."/>
            <person name="Andersen M.R."/>
            <person name="Archer D.B."/>
            <person name="Baker S.E."/>
            <person name="Benoit I."/>
            <person name="Brakhage A.A."/>
            <person name="Braus G.H."/>
            <person name="Fischer R."/>
            <person name="Frisvad J.C."/>
            <person name="Goldman G.H."/>
            <person name="Houbraken J."/>
            <person name="Oakley B."/>
            <person name="Pocsi I."/>
            <person name="Scazzocchio C."/>
            <person name="Seiboth B."/>
            <person name="vanKuyk P.A."/>
            <person name="Wortman J."/>
            <person name="Dyer P.S."/>
            <person name="Grigoriev I.V."/>
        </authorList>
    </citation>
    <scope>NUCLEOTIDE SEQUENCE [LARGE SCALE GENOMIC DNA]</scope>
    <source>
        <strain evidence="3">CBS 516.65</strain>
    </source>
</reference>
<sequence>MPKTQHLLREEITYPGARNKEINVLHKLRYYEQQNRFFSAVNDERDWMKAIVAHRLGLDSPNACRIADRDEWLNGTFNLCVLVTIENWKRRPQSGKLLILHFPLPYHVGEAFWPENADEKIRCEAGTYAWLQQNCLDVPIPRLYGFATATGKMLPVEWFTQQGDNSTRRKNFFRDYSCIMLSVSRIPLPVIGSFIIDSNAMRATFPTFFRRELRRGSFVFALTDLHQSNVLIDKDRHITSIVDLEWGSAVMEQAWKRRTFWYSLALTSPTGLLALFYNHIQPLLTVKATAHETFHEIMPWYWKLEIFQILRRKVLDKKDYDAQLRQAFDNGDNGNSKGKGKENPQIDTT</sequence>
<dbReference type="RefSeq" id="XP_022400529.1">
    <property type="nucleotide sequence ID" value="XM_022549060.1"/>
</dbReference>
<dbReference type="InterPro" id="IPR051678">
    <property type="entry name" value="AGP_Transferase"/>
</dbReference>
<proteinExistence type="predicted"/>
<protein>
    <recommendedName>
        <fullName evidence="4">Aminoglycoside phosphotransferase domain-containing protein</fullName>
    </recommendedName>
</protein>
<dbReference type="EMBL" id="KV878898">
    <property type="protein sequence ID" value="OJJ83831.1"/>
    <property type="molecule type" value="Genomic_DNA"/>
</dbReference>
<dbReference type="OrthoDB" id="3645574at2759"/>
<dbReference type="AlphaFoldDB" id="A0A1L9VIS8"/>